<gene>
    <name evidence="3" type="ORF">HPP92_015337</name>
</gene>
<feature type="domain" description="S1 motif" evidence="2">
    <location>
        <begin position="406"/>
        <end position="479"/>
    </location>
</feature>
<name>A0A835QR82_VANPL</name>
<dbReference type="FunFam" id="2.40.50.140:FF:000103">
    <property type="entry name" value="protein RRP5 homolog"/>
    <property type="match status" value="1"/>
</dbReference>
<comment type="caution">
    <text evidence="3">The sequence shown here is derived from an EMBL/GenBank/DDBJ whole genome shotgun (WGS) entry which is preliminary data.</text>
</comment>
<dbReference type="InterPro" id="IPR057301">
    <property type="entry name" value="Rrp5_OB_4th"/>
</dbReference>
<dbReference type="GO" id="GO:0032040">
    <property type="term" value="C:small-subunit processome"/>
    <property type="evidence" value="ECO:0007669"/>
    <property type="project" value="TreeGrafter"/>
</dbReference>
<feature type="domain" description="S1 motif" evidence="2">
    <location>
        <begin position="496"/>
        <end position="563"/>
    </location>
</feature>
<sequence length="657" mass="73097">MKYQKKKSMVAPKISKPFKAVKKAQVKSRSKLNGVLNKLPSSIIQDDEPEFPRGGRNLLSMKEEANARAEAEAEFEKDQRLKSRLKNTLKKRKMKKVRGEGFGAGEDEWGSLFDAGIRGKLARLANRITWKNISPGMKLWGVIIELNPKDVVISLPGGLRGFVHAEDASDMYADGQDMVPGLLPKCFDVGQLVACVVLQCEDDRREERERKRILLSLRLSVLYKGLSLEAVQDGMVLTAQVKSVEDHGYILHFGVPSFRGFLPRINNGGVQICRGQLLQCVVKSIDTVRAVVYTDFCPDLMSSYVCKDLKGISIDLLVPGMMVDAQVHSQLDNGIMLSFLTYFTGTVDVFHLQNPFPTENWKNDYTLHKKVNARILFVDPSTRAVGLTMNPYLVQYKTPPMHVETGEIYDNSHVLRIDGKYGLLLNIPSSPEHTPAYVHQSDVADEEVNLLKKFKVGDLARLRVLGIRNLEGLAIGTLKISAFGGDIFTHSDIKPGMLVKAKVIAVEPFGALVQLASSIKALCPLRHMSEFARVKPSKKFQIGAELLFRVLGCKSKRITVTHKRNLVKSKLEVLASYADAVEGLVTHGWITKVEKHGCYVKFYNGVTGFAPRSELGLEPGIETNTVYHVEQVVRCRVTSSVPGSRKISVSFYCPLKG</sequence>
<dbReference type="GO" id="GO:0006364">
    <property type="term" value="P:rRNA processing"/>
    <property type="evidence" value="ECO:0007669"/>
    <property type="project" value="InterPro"/>
</dbReference>
<dbReference type="AlphaFoldDB" id="A0A835QR82"/>
<evidence type="ECO:0000256" key="1">
    <source>
        <dbReference type="SAM" id="Coils"/>
    </source>
</evidence>
<dbReference type="PROSITE" id="PS50126">
    <property type="entry name" value="S1"/>
    <property type="match status" value="5"/>
</dbReference>
<dbReference type="PANTHER" id="PTHR23270">
    <property type="entry name" value="PROGRAMMED CELL DEATH PROTEIN 11 PRE-RRNA PROCESSING PROTEIN RRP5"/>
    <property type="match status" value="1"/>
</dbReference>
<feature type="domain" description="S1 motif" evidence="2">
    <location>
        <begin position="320"/>
        <end position="390"/>
    </location>
</feature>
<dbReference type="InterPro" id="IPR003029">
    <property type="entry name" value="S1_domain"/>
</dbReference>
<feature type="domain" description="S1 motif" evidence="2">
    <location>
        <begin position="583"/>
        <end position="652"/>
    </location>
</feature>
<accession>A0A835QR82</accession>
<dbReference type="SUPFAM" id="SSF50249">
    <property type="entry name" value="Nucleic acid-binding proteins"/>
    <property type="match status" value="5"/>
</dbReference>
<dbReference type="InterPro" id="IPR045209">
    <property type="entry name" value="Rrp5"/>
</dbReference>
<dbReference type="FunFam" id="2.40.50.140:FF:000179">
    <property type="entry name" value="rRNA biogenesis protein RRP5"/>
    <property type="match status" value="1"/>
</dbReference>
<keyword evidence="1" id="KW-0175">Coiled coil</keyword>
<dbReference type="OrthoDB" id="412781at2759"/>
<evidence type="ECO:0000313" key="4">
    <source>
        <dbReference type="Proteomes" id="UP000639772"/>
    </source>
</evidence>
<dbReference type="Pfam" id="PF24685">
    <property type="entry name" value="OB_RRP5_4th"/>
    <property type="match status" value="1"/>
</dbReference>
<organism evidence="3 4">
    <name type="scientific">Vanilla planifolia</name>
    <name type="common">Vanilla</name>
    <dbReference type="NCBI Taxonomy" id="51239"/>
    <lineage>
        <taxon>Eukaryota</taxon>
        <taxon>Viridiplantae</taxon>
        <taxon>Streptophyta</taxon>
        <taxon>Embryophyta</taxon>
        <taxon>Tracheophyta</taxon>
        <taxon>Spermatophyta</taxon>
        <taxon>Magnoliopsida</taxon>
        <taxon>Liliopsida</taxon>
        <taxon>Asparagales</taxon>
        <taxon>Orchidaceae</taxon>
        <taxon>Vanilloideae</taxon>
        <taxon>Vanilleae</taxon>
        <taxon>Vanilla</taxon>
    </lineage>
</organism>
<dbReference type="GO" id="GO:0003723">
    <property type="term" value="F:RNA binding"/>
    <property type="evidence" value="ECO:0007669"/>
    <property type="project" value="TreeGrafter"/>
</dbReference>
<reference evidence="3 4" key="1">
    <citation type="journal article" date="2020" name="Nat. Food">
        <title>A phased Vanilla planifolia genome enables genetic improvement of flavour and production.</title>
        <authorList>
            <person name="Hasing T."/>
            <person name="Tang H."/>
            <person name="Brym M."/>
            <person name="Khazi F."/>
            <person name="Huang T."/>
            <person name="Chambers A.H."/>
        </authorList>
    </citation>
    <scope>NUCLEOTIDE SEQUENCE [LARGE SCALE GENOMIC DNA]</scope>
    <source>
        <tissue evidence="3">Leaf</tissue>
    </source>
</reference>
<evidence type="ECO:0000313" key="3">
    <source>
        <dbReference type="EMBL" id="KAG0475651.1"/>
    </source>
</evidence>
<dbReference type="EMBL" id="JADCNM010000007">
    <property type="protein sequence ID" value="KAG0475651.1"/>
    <property type="molecule type" value="Genomic_DNA"/>
</dbReference>
<feature type="domain" description="S1 motif" evidence="2">
    <location>
        <begin position="136"/>
        <end position="218"/>
    </location>
</feature>
<feature type="coiled-coil region" evidence="1">
    <location>
        <begin position="59"/>
        <end position="88"/>
    </location>
</feature>
<dbReference type="Proteomes" id="UP000639772">
    <property type="component" value="Chromosome 7"/>
</dbReference>
<dbReference type="Pfam" id="PF00575">
    <property type="entry name" value="S1"/>
    <property type="match status" value="2"/>
</dbReference>
<dbReference type="SMART" id="SM00316">
    <property type="entry name" value="S1"/>
    <property type="match status" value="6"/>
</dbReference>
<evidence type="ECO:0000259" key="2">
    <source>
        <dbReference type="PROSITE" id="PS50126"/>
    </source>
</evidence>
<dbReference type="InterPro" id="IPR012340">
    <property type="entry name" value="NA-bd_OB-fold"/>
</dbReference>
<protein>
    <recommendedName>
        <fullName evidence="2">S1 motif domain-containing protein</fullName>
    </recommendedName>
</protein>
<dbReference type="FunFam" id="2.40.50.140:FF:000148">
    <property type="entry name" value="protein RRP5 homolog isoform X1"/>
    <property type="match status" value="1"/>
</dbReference>
<dbReference type="PANTHER" id="PTHR23270:SF10">
    <property type="entry name" value="PROTEIN RRP5 HOMOLOG"/>
    <property type="match status" value="1"/>
</dbReference>
<proteinExistence type="predicted"/>
<dbReference type="Gene3D" id="2.40.50.140">
    <property type="entry name" value="Nucleic acid-binding proteins"/>
    <property type="match status" value="5"/>
</dbReference>